<reference evidence="3 4" key="1">
    <citation type="submission" date="2018-10" db="EMBL/GenBank/DDBJ databases">
        <title>Sequencing the genomes of 1000 actinobacteria strains.</title>
        <authorList>
            <person name="Klenk H.-P."/>
        </authorList>
    </citation>
    <scope>NUCLEOTIDE SEQUENCE [LARGE SCALE GENOMIC DNA]</scope>
    <source>
        <strain evidence="3 4">DSM 43911</strain>
    </source>
</reference>
<dbReference type="CDD" id="cd04301">
    <property type="entry name" value="NAT_SF"/>
    <property type="match status" value="1"/>
</dbReference>
<evidence type="ECO:0000256" key="1">
    <source>
        <dbReference type="SAM" id="MobiDB-lite"/>
    </source>
</evidence>
<dbReference type="PROSITE" id="PS51186">
    <property type="entry name" value="GNAT"/>
    <property type="match status" value="1"/>
</dbReference>
<feature type="domain" description="N-acetyltransferase" evidence="2">
    <location>
        <begin position="45"/>
        <end position="190"/>
    </location>
</feature>
<dbReference type="Gene3D" id="3.40.630.30">
    <property type="match status" value="1"/>
</dbReference>
<protein>
    <submittedName>
        <fullName evidence="3">Ribosomal protein S18 acetylase RimI-like enzyme</fullName>
    </submittedName>
</protein>
<name>A0A495X433_9PSEU</name>
<dbReference type="Proteomes" id="UP000272729">
    <property type="component" value="Unassembled WGS sequence"/>
</dbReference>
<dbReference type="AlphaFoldDB" id="A0A495X433"/>
<evidence type="ECO:0000259" key="2">
    <source>
        <dbReference type="PROSITE" id="PS51186"/>
    </source>
</evidence>
<dbReference type="GO" id="GO:0016747">
    <property type="term" value="F:acyltransferase activity, transferring groups other than amino-acyl groups"/>
    <property type="evidence" value="ECO:0007669"/>
    <property type="project" value="InterPro"/>
</dbReference>
<gene>
    <name evidence="3" type="ORF">DFJ66_0568</name>
</gene>
<proteinExistence type="predicted"/>
<dbReference type="EMBL" id="RBXR01000001">
    <property type="protein sequence ID" value="RKT67393.1"/>
    <property type="molecule type" value="Genomic_DNA"/>
</dbReference>
<dbReference type="InterPro" id="IPR000182">
    <property type="entry name" value="GNAT_dom"/>
</dbReference>
<evidence type="ECO:0000313" key="3">
    <source>
        <dbReference type="EMBL" id="RKT67393.1"/>
    </source>
</evidence>
<organism evidence="3 4">
    <name type="scientific">Saccharothrix variisporea</name>
    <dbReference type="NCBI Taxonomy" id="543527"/>
    <lineage>
        <taxon>Bacteria</taxon>
        <taxon>Bacillati</taxon>
        <taxon>Actinomycetota</taxon>
        <taxon>Actinomycetes</taxon>
        <taxon>Pseudonocardiales</taxon>
        <taxon>Pseudonocardiaceae</taxon>
        <taxon>Saccharothrix</taxon>
    </lineage>
</organism>
<dbReference type="InterPro" id="IPR016181">
    <property type="entry name" value="Acyl_CoA_acyltransferase"/>
</dbReference>
<dbReference type="Pfam" id="PF13508">
    <property type="entry name" value="Acetyltransf_7"/>
    <property type="match status" value="1"/>
</dbReference>
<keyword evidence="4" id="KW-1185">Reference proteome</keyword>
<sequence length="194" mass="20236">MTAVPEPAVPEPADVTGPASVTGPAVTGRALTGPDDLVELDLVELDLVELDLADEATAVAVHRVGLRSYAVEAALIGSDAIPALHETVADVRALPLRWLGAHMDGVLAGFIAWAHEGDELDVDRLCVDPDHFRRGLGRRLVAAVLAFGAPVTVCTGAANAPAVALYEGVGFTRVGTFEPEPGLVLARFRHPGTR</sequence>
<comment type="caution">
    <text evidence="3">The sequence shown here is derived from an EMBL/GenBank/DDBJ whole genome shotgun (WGS) entry which is preliminary data.</text>
</comment>
<feature type="region of interest" description="Disordered" evidence="1">
    <location>
        <begin position="1"/>
        <end position="21"/>
    </location>
</feature>
<keyword evidence="3" id="KW-0689">Ribosomal protein</keyword>
<accession>A0A495X433</accession>
<keyword evidence="3" id="KW-0687">Ribonucleoprotein</keyword>
<dbReference type="SUPFAM" id="SSF55729">
    <property type="entry name" value="Acyl-CoA N-acyltransferases (Nat)"/>
    <property type="match status" value="1"/>
</dbReference>
<evidence type="ECO:0000313" key="4">
    <source>
        <dbReference type="Proteomes" id="UP000272729"/>
    </source>
</evidence>
<dbReference type="GO" id="GO:0005840">
    <property type="term" value="C:ribosome"/>
    <property type="evidence" value="ECO:0007669"/>
    <property type="project" value="UniProtKB-KW"/>
</dbReference>